<dbReference type="GO" id="GO:0009507">
    <property type="term" value="C:chloroplast"/>
    <property type="evidence" value="ECO:0007669"/>
    <property type="project" value="TreeGrafter"/>
</dbReference>
<feature type="transmembrane region" description="Helical" evidence="1">
    <location>
        <begin position="131"/>
        <end position="156"/>
    </location>
</feature>
<dbReference type="EMBL" id="JACGCM010002435">
    <property type="protein sequence ID" value="KAF6139798.1"/>
    <property type="molecule type" value="Genomic_DNA"/>
</dbReference>
<sequence length="213" mass="24177">MVKRLYGVFSHQNSSSYRPVVNKRPRMWLRLEHNPNESRDGSVEWLDEEVANYEYRYFHLSDLVVELEAEISVFTLDVFLVAKELEYGLLTILPSFIQKGALLEGYDGEEELKVKVLAFVIMSKKDYALKILWLAYFLNEMSFVVGVGVAVDLIRASGFGLRVANALRGFGWPEEGVVFVLATLPVVELRGAIPVGYWLQLRPLVLTFSAILG</sequence>
<reference evidence="2 3" key="1">
    <citation type="journal article" date="2020" name="IScience">
        <title>Genome Sequencing of the Endangered Kingdonia uniflora (Circaeasteraceae, Ranunculales) Reveals Potential Mechanisms of Evolutionary Specialization.</title>
        <authorList>
            <person name="Sun Y."/>
            <person name="Deng T."/>
            <person name="Zhang A."/>
            <person name="Moore M.J."/>
            <person name="Landis J.B."/>
            <person name="Lin N."/>
            <person name="Zhang H."/>
            <person name="Zhang X."/>
            <person name="Huang J."/>
            <person name="Zhang X."/>
            <person name="Sun H."/>
            <person name="Wang H."/>
        </authorList>
    </citation>
    <scope>NUCLEOTIDE SEQUENCE [LARGE SCALE GENOMIC DNA]</scope>
    <source>
        <strain evidence="2">TB1705</strain>
        <tissue evidence="2">Leaf</tissue>
    </source>
</reference>
<dbReference type="PANTHER" id="PTHR36007">
    <property type="entry name" value="TRANSPORT PROTEIN-RELATED"/>
    <property type="match status" value="1"/>
</dbReference>
<evidence type="ECO:0000256" key="1">
    <source>
        <dbReference type="SAM" id="Phobius"/>
    </source>
</evidence>
<dbReference type="PANTHER" id="PTHR36007:SF2">
    <property type="entry name" value="TRANSPORT PROTEIN-RELATED"/>
    <property type="match status" value="1"/>
</dbReference>
<evidence type="ECO:0000313" key="2">
    <source>
        <dbReference type="EMBL" id="KAF6139798.1"/>
    </source>
</evidence>
<accession>A0A7J7LB59</accession>
<proteinExistence type="predicted"/>
<keyword evidence="3" id="KW-1185">Reference proteome</keyword>
<evidence type="ECO:0000313" key="3">
    <source>
        <dbReference type="Proteomes" id="UP000541444"/>
    </source>
</evidence>
<dbReference type="InterPro" id="IPR009577">
    <property type="entry name" value="Sm_multidrug_ex"/>
</dbReference>
<organism evidence="2 3">
    <name type="scientific">Kingdonia uniflora</name>
    <dbReference type="NCBI Taxonomy" id="39325"/>
    <lineage>
        <taxon>Eukaryota</taxon>
        <taxon>Viridiplantae</taxon>
        <taxon>Streptophyta</taxon>
        <taxon>Embryophyta</taxon>
        <taxon>Tracheophyta</taxon>
        <taxon>Spermatophyta</taxon>
        <taxon>Magnoliopsida</taxon>
        <taxon>Ranunculales</taxon>
        <taxon>Circaeasteraceae</taxon>
        <taxon>Kingdonia</taxon>
    </lineage>
</organism>
<dbReference type="OrthoDB" id="2018918at2759"/>
<dbReference type="AlphaFoldDB" id="A0A7J7LB59"/>
<protein>
    <submittedName>
        <fullName evidence="2">Uncharacterized protein</fullName>
    </submittedName>
</protein>
<dbReference type="Proteomes" id="UP000541444">
    <property type="component" value="Unassembled WGS sequence"/>
</dbReference>
<keyword evidence="1" id="KW-0812">Transmembrane</keyword>
<keyword evidence="1" id="KW-1133">Transmembrane helix</keyword>
<comment type="caution">
    <text evidence="2">The sequence shown here is derived from an EMBL/GenBank/DDBJ whole genome shotgun (WGS) entry which is preliminary data.</text>
</comment>
<keyword evidence="1" id="KW-0472">Membrane</keyword>
<gene>
    <name evidence="2" type="ORF">GIB67_009645</name>
</gene>
<name>A0A7J7LB59_9MAGN</name>